<dbReference type="RefSeq" id="WP_378254232.1">
    <property type="nucleotide sequence ID" value="NZ_JBHSJV010000001.1"/>
</dbReference>
<gene>
    <name evidence="3" type="ORF">ACFSTE_21195</name>
</gene>
<dbReference type="PROSITE" id="PS51462">
    <property type="entry name" value="NUDIX"/>
    <property type="match status" value="1"/>
</dbReference>
<name>A0ABW5NDP9_9FLAO</name>
<dbReference type="InterPro" id="IPR020084">
    <property type="entry name" value="NUDIX_hydrolase_CS"/>
</dbReference>
<dbReference type="InterPro" id="IPR015797">
    <property type="entry name" value="NUDIX_hydrolase-like_dom_sf"/>
</dbReference>
<evidence type="ECO:0000259" key="2">
    <source>
        <dbReference type="PROSITE" id="PS51462"/>
    </source>
</evidence>
<protein>
    <submittedName>
        <fullName evidence="3">NUDIX domain-containing protein</fullName>
    </submittedName>
</protein>
<dbReference type="Proteomes" id="UP001597459">
    <property type="component" value="Unassembled WGS sequence"/>
</dbReference>
<dbReference type="CDD" id="cd04692">
    <property type="entry name" value="NUDIX_Hydrolase"/>
    <property type="match status" value="1"/>
</dbReference>
<dbReference type="PANTHER" id="PTHR10885:SF0">
    <property type="entry name" value="ISOPENTENYL-DIPHOSPHATE DELTA-ISOMERASE"/>
    <property type="match status" value="1"/>
</dbReference>
<evidence type="ECO:0000313" key="4">
    <source>
        <dbReference type="Proteomes" id="UP001597459"/>
    </source>
</evidence>
<dbReference type="EMBL" id="JBHULX010000048">
    <property type="protein sequence ID" value="MFD2593366.1"/>
    <property type="molecule type" value="Genomic_DNA"/>
</dbReference>
<dbReference type="Pfam" id="PF00293">
    <property type="entry name" value="NUDIX"/>
    <property type="match status" value="1"/>
</dbReference>
<accession>A0ABW5NDP9</accession>
<proteinExistence type="predicted"/>
<reference evidence="4" key="1">
    <citation type="journal article" date="2019" name="Int. J. Syst. Evol. Microbiol.">
        <title>The Global Catalogue of Microorganisms (GCM) 10K type strain sequencing project: providing services to taxonomists for standard genome sequencing and annotation.</title>
        <authorList>
            <consortium name="The Broad Institute Genomics Platform"/>
            <consortium name="The Broad Institute Genome Sequencing Center for Infectious Disease"/>
            <person name="Wu L."/>
            <person name="Ma J."/>
        </authorList>
    </citation>
    <scope>NUCLEOTIDE SEQUENCE [LARGE SCALE GENOMIC DNA]</scope>
    <source>
        <strain evidence="4">KCTC 42423</strain>
    </source>
</reference>
<keyword evidence="1" id="KW-0378">Hydrolase</keyword>
<organism evidence="3 4">
    <name type="scientific">Aquimarina hainanensis</name>
    <dbReference type="NCBI Taxonomy" id="1578017"/>
    <lineage>
        <taxon>Bacteria</taxon>
        <taxon>Pseudomonadati</taxon>
        <taxon>Bacteroidota</taxon>
        <taxon>Flavobacteriia</taxon>
        <taxon>Flavobacteriales</taxon>
        <taxon>Flavobacteriaceae</taxon>
        <taxon>Aquimarina</taxon>
    </lineage>
</organism>
<keyword evidence="4" id="KW-1185">Reference proteome</keyword>
<dbReference type="PANTHER" id="PTHR10885">
    <property type="entry name" value="ISOPENTENYL-DIPHOSPHATE DELTA-ISOMERASE"/>
    <property type="match status" value="1"/>
</dbReference>
<dbReference type="InterPro" id="IPR000086">
    <property type="entry name" value="NUDIX_hydrolase_dom"/>
</dbReference>
<comment type="caution">
    <text evidence="3">The sequence shown here is derived from an EMBL/GenBank/DDBJ whole genome shotgun (WGS) entry which is preliminary data.</text>
</comment>
<feature type="domain" description="Nudix hydrolase" evidence="2">
    <location>
        <begin position="30"/>
        <end position="177"/>
    </location>
</feature>
<sequence>MADEWIDVLDQKGNLTHKKILKSEAHKLGVFHQSVHLWLYTSTGNLLLQKRAPAKDTYPGLWDVSVAGHISYQEAPMKAALRESREELGIMLQESNLSFIGTFKSMMSPSDNIIDNEFHRIYISEFLGKISELQLQKEEVSQVKLIPIKTLYAHVMSERISKEYVPHGPTYYNFILKEITNKLK</sequence>
<dbReference type="PROSITE" id="PS00893">
    <property type="entry name" value="NUDIX_BOX"/>
    <property type="match status" value="1"/>
</dbReference>
<dbReference type="Gene3D" id="3.90.79.10">
    <property type="entry name" value="Nucleoside Triphosphate Pyrophosphohydrolase"/>
    <property type="match status" value="1"/>
</dbReference>
<evidence type="ECO:0000256" key="1">
    <source>
        <dbReference type="ARBA" id="ARBA00022801"/>
    </source>
</evidence>
<evidence type="ECO:0000313" key="3">
    <source>
        <dbReference type="EMBL" id="MFD2593366.1"/>
    </source>
</evidence>
<dbReference type="SUPFAM" id="SSF55811">
    <property type="entry name" value="Nudix"/>
    <property type="match status" value="1"/>
</dbReference>